<evidence type="ECO:0000256" key="2">
    <source>
        <dbReference type="ARBA" id="ARBA00008642"/>
    </source>
</evidence>
<dbReference type="HAMAP" id="MF_01815">
    <property type="entry name" value="FabH"/>
    <property type="match status" value="1"/>
</dbReference>
<name>A0A5D0MKH0_9BACT</name>
<keyword evidence="8 10" id="KW-0275">Fatty acid biosynthesis</keyword>
<evidence type="ECO:0000256" key="3">
    <source>
        <dbReference type="ARBA" id="ARBA00012333"/>
    </source>
</evidence>
<organism evidence="13 14">
    <name type="scientific">Candidatus Mcinerneyibacterium aminivorans</name>
    <dbReference type="NCBI Taxonomy" id="2703815"/>
    <lineage>
        <taxon>Bacteria</taxon>
        <taxon>Candidatus Macinerneyibacteriota</taxon>
        <taxon>Candidatus Mcinerneyibacteria</taxon>
        <taxon>Candidatus Mcinerneyibacteriales</taxon>
        <taxon>Candidatus Mcinerneyibacteriaceae</taxon>
        <taxon>Candidatus Mcinerneyibacterium</taxon>
    </lineage>
</organism>
<keyword evidence="6 10" id="KW-0276">Fatty acid metabolism</keyword>
<evidence type="ECO:0000256" key="6">
    <source>
        <dbReference type="ARBA" id="ARBA00022832"/>
    </source>
</evidence>
<dbReference type="NCBIfam" id="NF006829">
    <property type="entry name" value="PRK09352.1"/>
    <property type="match status" value="1"/>
</dbReference>
<dbReference type="EMBL" id="VSIX01000016">
    <property type="protein sequence ID" value="TYB31950.1"/>
    <property type="molecule type" value="Genomic_DNA"/>
</dbReference>
<feature type="active site" evidence="10">
    <location>
        <position position="284"/>
    </location>
</feature>
<evidence type="ECO:0000256" key="4">
    <source>
        <dbReference type="ARBA" id="ARBA00022516"/>
    </source>
</evidence>
<evidence type="ECO:0000256" key="10">
    <source>
        <dbReference type="HAMAP-Rule" id="MF_01815"/>
    </source>
</evidence>
<dbReference type="CDD" id="cd00830">
    <property type="entry name" value="KAS_III"/>
    <property type="match status" value="1"/>
</dbReference>
<dbReference type="InterPro" id="IPR016039">
    <property type="entry name" value="Thiolase-like"/>
</dbReference>
<keyword evidence="10" id="KW-0012">Acyltransferase</keyword>
<feature type="region of interest" description="ACP-binding" evidence="10">
    <location>
        <begin position="255"/>
        <end position="259"/>
    </location>
</feature>
<keyword evidence="5 10" id="KW-0808">Transferase</keyword>
<evidence type="ECO:0000256" key="7">
    <source>
        <dbReference type="ARBA" id="ARBA00023098"/>
    </source>
</evidence>
<dbReference type="Proteomes" id="UP000324143">
    <property type="component" value="Unassembled WGS sequence"/>
</dbReference>
<dbReference type="GO" id="GO:0033818">
    <property type="term" value="F:beta-ketoacyl-acyl-carrier-protein synthase III activity"/>
    <property type="evidence" value="ECO:0007669"/>
    <property type="project" value="UniProtKB-UniRule"/>
</dbReference>
<dbReference type="InterPro" id="IPR004655">
    <property type="entry name" value="FabH"/>
</dbReference>
<feature type="domain" description="Beta-ketoacyl-[acyl-carrier-protein] synthase III C-terminal" evidence="11">
    <location>
        <begin position="238"/>
        <end position="327"/>
    </location>
</feature>
<comment type="function">
    <text evidence="10">Catalyzes the condensation reaction of fatty acid synthesis by the addition to an acyl acceptor of two carbons from malonyl-ACP. Catalyzes the first condensation reaction which initiates fatty acid synthesis and may therefore play a role in governing the total rate of fatty acid production. Possesses both acetoacetyl-ACP synthase and acetyl transacylase activities. Its substrate specificity determines the biosynthesis of branched-chain and/or straight-chain of fatty acids.</text>
</comment>
<protein>
    <recommendedName>
        <fullName evidence="3 10">Beta-ketoacyl-[acyl-carrier-protein] synthase III</fullName>
        <shortName evidence="10">Beta-ketoacyl-ACP synthase III</shortName>
        <shortName evidence="10">KAS III</shortName>
        <ecNumber evidence="3 10">2.3.1.180</ecNumber>
    </recommendedName>
    <alternativeName>
        <fullName evidence="10">3-oxoacyl-[acyl-carrier-protein] synthase 3</fullName>
    </alternativeName>
    <alternativeName>
        <fullName evidence="10">3-oxoacyl-[acyl-carrier-protein] synthase III</fullName>
    </alternativeName>
</protein>
<keyword evidence="4 10" id="KW-0444">Lipid biosynthesis</keyword>
<accession>A0A5D0MKH0</accession>
<dbReference type="Gene3D" id="3.40.47.10">
    <property type="match status" value="1"/>
</dbReference>
<comment type="catalytic activity">
    <reaction evidence="9">
        <text>malonyl-[ACP] + acetyl-CoA + H(+) = 3-oxobutanoyl-[ACP] + CO2 + CoA</text>
        <dbReference type="Rhea" id="RHEA:12080"/>
        <dbReference type="Rhea" id="RHEA-COMP:9623"/>
        <dbReference type="Rhea" id="RHEA-COMP:9625"/>
        <dbReference type="ChEBI" id="CHEBI:15378"/>
        <dbReference type="ChEBI" id="CHEBI:16526"/>
        <dbReference type="ChEBI" id="CHEBI:57287"/>
        <dbReference type="ChEBI" id="CHEBI:57288"/>
        <dbReference type="ChEBI" id="CHEBI:78449"/>
        <dbReference type="ChEBI" id="CHEBI:78450"/>
        <dbReference type="EC" id="2.3.1.180"/>
    </reaction>
    <physiologicalReaction direction="left-to-right" evidence="9">
        <dbReference type="Rhea" id="RHEA:12081"/>
    </physiologicalReaction>
</comment>
<comment type="caution">
    <text evidence="13">The sequence shown here is derived from an EMBL/GenBank/DDBJ whole genome shotgun (WGS) entry which is preliminary data.</text>
</comment>
<dbReference type="Pfam" id="PF08545">
    <property type="entry name" value="ACP_syn_III"/>
    <property type="match status" value="1"/>
</dbReference>
<keyword evidence="7 10" id="KW-0443">Lipid metabolism</keyword>
<dbReference type="NCBIfam" id="TIGR00747">
    <property type="entry name" value="fabH"/>
    <property type="match status" value="1"/>
</dbReference>
<keyword evidence="10" id="KW-0963">Cytoplasm</keyword>
<evidence type="ECO:0000256" key="5">
    <source>
        <dbReference type="ARBA" id="ARBA00022679"/>
    </source>
</evidence>
<comment type="subcellular location">
    <subcellularLocation>
        <location evidence="10">Cytoplasm</location>
    </subcellularLocation>
</comment>
<evidence type="ECO:0000313" key="14">
    <source>
        <dbReference type="Proteomes" id="UP000324143"/>
    </source>
</evidence>
<dbReference type="FunFam" id="3.40.47.10:FF:000004">
    <property type="entry name" value="3-oxoacyl-[acyl-carrier-protein] synthase 3"/>
    <property type="match status" value="1"/>
</dbReference>
<dbReference type="PANTHER" id="PTHR43091">
    <property type="entry name" value="3-OXOACYL-[ACYL-CARRIER-PROTEIN] SYNTHASE"/>
    <property type="match status" value="1"/>
</dbReference>
<comment type="pathway">
    <text evidence="1 10">Lipid metabolism; fatty acid biosynthesis.</text>
</comment>
<evidence type="ECO:0000256" key="9">
    <source>
        <dbReference type="ARBA" id="ARBA00051096"/>
    </source>
</evidence>
<dbReference type="AlphaFoldDB" id="A0A5D0MKH0"/>
<dbReference type="GO" id="GO:0005737">
    <property type="term" value="C:cytoplasm"/>
    <property type="evidence" value="ECO:0007669"/>
    <property type="project" value="UniProtKB-SubCell"/>
</dbReference>
<dbReference type="InterPro" id="IPR013751">
    <property type="entry name" value="ACP_syn_III_N"/>
</dbReference>
<reference evidence="13" key="1">
    <citation type="submission" date="2019-08" db="EMBL/GenBank/DDBJ databases">
        <title>Genomic characterization of a novel candidate phylum (ARYD3) from a high temperature, high salinity tertiary oil reservoir in north central Oklahoma, USA.</title>
        <authorList>
            <person name="Youssef N.H."/>
            <person name="Yadav A."/>
            <person name="Elshahed M.S."/>
        </authorList>
    </citation>
    <scope>NUCLEOTIDE SEQUENCE [LARGE SCALE GENOMIC DNA]</scope>
    <source>
        <strain evidence="13">ARYD3</strain>
    </source>
</reference>
<feature type="active site" evidence="10">
    <location>
        <position position="254"/>
    </location>
</feature>
<dbReference type="SUPFAM" id="SSF53901">
    <property type="entry name" value="Thiolase-like"/>
    <property type="match status" value="1"/>
</dbReference>
<evidence type="ECO:0000259" key="12">
    <source>
        <dbReference type="Pfam" id="PF08545"/>
    </source>
</evidence>
<keyword evidence="14" id="KW-1185">Reference proteome</keyword>
<evidence type="ECO:0000256" key="8">
    <source>
        <dbReference type="ARBA" id="ARBA00023160"/>
    </source>
</evidence>
<sequence>MPRAKIISTGSYLPEKVMTNNDLEEIVETSDEWITKRTGIKKRHIASDDQAASDLAVEAINNALKQAGMKAKELDLILVATVTPDTDFPSTGCWIQKKLKIKNIPAFDISAACSGFIYGLTTARSFIESGLYENIALVGVETFSKITNWNDRSTCVLFGDGAGAVILGPSEDEKSGILSSYLGADGSKGELLIKRAGGSLNPTTQKTLDNDMHYLEMEGREVFKQAVRVMKRSSIKALKTAGIEEKDIDLLITHQANIRIIDSLGKRLHVPDENVHVTVDEHANTSSASIPLALDDANRKGKIKRGDNVLLTAFGSGLTWGSVVLRW</sequence>
<evidence type="ECO:0000313" key="13">
    <source>
        <dbReference type="EMBL" id="TYB31950.1"/>
    </source>
</evidence>
<keyword evidence="10" id="KW-0511">Multifunctional enzyme</keyword>
<comment type="similarity">
    <text evidence="2 10">Belongs to the thiolase-like superfamily. FabH family.</text>
</comment>
<proteinExistence type="inferred from homology"/>
<gene>
    <name evidence="10" type="primary">fabH</name>
    <name evidence="13" type="ORF">FXF47_01555</name>
</gene>
<dbReference type="Pfam" id="PF08541">
    <property type="entry name" value="ACP_syn_III_C"/>
    <property type="match status" value="1"/>
</dbReference>
<feature type="active site" evidence="10">
    <location>
        <position position="113"/>
    </location>
</feature>
<feature type="domain" description="Beta-ketoacyl-[acyl-carrier-protein] synthase III N-terminal" evidence="12">
    <location>
        <begin position="107"/>
        <end position="186"/>
    </location>
</feature>
<dbReference type="UniPathway" id="UPA00094"/>
<comment type="subunit">
    <text evidence="10">Homodimer.</text>
</comment>
<dbReference type="EC" id="2.3.1.180" evidence="3 10"/>
<dbReference type="GO" id="GO:0004315">
    <property type="term" value="F:3-oxoacyl-[acyl-carrier-protein] synthase activity"/>
    <property type="evidence" value="ECO:0007669"/>
    <property type="project" value="InterPro"/>
</dbReference>
<evidence type="ECO:0000259" key="11">
    <source>
        <dbReference type="Pfam" id="PF08541"/>
    </source>
</evidence>
<dbReference type="InterPro" id="IPR013747">
    <property type="entry name" value="ACP_syn_III_C"/>
</dbReference>
<comment type="domain">
    <text evidence="10">The last Arg residue of the ACP-binding site is essential for the weak association between ACP/AcpP and FabH.</text>
</comment>
<evidence type="ECO:0000256" key="1">
    <source>
        <dbReference type="ARBA" id="ARBA00005194"/>
    </source>
</evidence>
<dbReference type="GO" id="GO:0006633">
    <property type="term" value="P:fatty acid biosynthetic process"/>
    <property type="evidence" value="ECO:0007669"/>
    <property type="project" value="UniProtKB-UniRule"/>
</dbReference>
<dbReference type="PANTHER" id="PTHR43091:SF1">
    <property type="entry name" value="BETA-KETOACYL-[ACYL-CARRIER-PROTEIN] SYNTHASE III, CHLOROPLASTIC"/>
    <property type="match status" value="1"/>
</dbReference>